<dbReference type="EMBL" id="VUJV01000003">
    <property type="protein sequence ID" value="KAA1419293.1"/>
    <property type="molecule type" value="Genomic_DNA"/>
</dbReference>
<dbReference type="InterPro" id="IPR016163">
    <property type="entry name" value="Ald_DH_C"/>
</dbReference>
<evidence type="ECO:0000256" key="2">
    <source>
        <dbReference type="ARBA" id="ARBA00023002"/>
    </source>
</evidence>
<dbReference type="Gene3D" id="3.40.605.10">
    <property type="entry name" value="Aldehyde Dehydrogenase, Chain A, domain 1"/>
    <property type="match status" value="1"/>
</dbReference>
<feature type="active site" evidence="5">
    <location>
        <position position="245"/>
    </location>
</feature>
<dbReference type="Pfam" id="PF00171">
    <property type="entry name" value="Aldedh"/>
    <property type="match status" value="1"/>
</dbReference>
<reference evidence="9 10" key="1">
    <citation type="submission" date="2019-09" db="EMBL/GenBank/DDBJ databases">
        <title>Nocardioides panacisoli sp. nov., isolated from the soil of a ginseng field.</title>
        <authorList>
            <person name="Cho C."/>
        </authorList>
    </citation>
    <scope>NUCLEOTIDE SEQUENCE [LARGE SCALE GENOMIC DNA]</scope>
    <source>
        <strain evidence="9 10">BN130099</strain>
    </source>
</reference>
<dbReference type="CDD" id="cd07087">
    <property type="entry name" value="ALDH_F3-13-14_CALDH-like"/>
    <property type="match status" value="1"/>
</dbReference>
<name>A0A5B1LF79_9ACTN</name>
<dbReference type="InterPro" id="IPR015590">
    <property type="entry name" value="Aldehyde_DH_dom"/>
</dbReference>
<sequence length="459" mass="49776">MVESAEQLVTRLRRTFESGRTRDLDWRRRQLRGLSQLLADNEEQILAALAEDLGKPRFEAWAGDIAASIGEADHLRKHLGGWAKDTSARLPLPFRPGRASVRHEPRGVVLVVAPWNYPVYLLATPLAAALAAGNAVVCKPSELAPATSALITKLAADYLDSDAIAFVEGGVEETTALLEQRFDHILYTGNGTVGRVVAHAAAKHLTPVTLELGGKSPAIVDKDANLKQAASRIAFAKWSNAGQTCIAVDHVWVHHDVHDELVERLRTELVERYGADPRASADFGRIVNERHTARIKGLLDGGGYDEVAVGGDVDIEGTYVAPTIVTGVKPDAALMGEEIFGPVLPVLAFDDISEPIAEINRGDHPLALYVFSKHNADRVLDGTTSGGACVNDTMMQVFPPSLPFGGVGESGYGAYHGKWGFETFSHRRAIYRRPGFFVEPALAKAPYTALKERIARLVY</sequence>
<keyword evidence="3" id="KW-0520">NAD</keyword>
<dbReference type="AlphaFoldDB" id="A0A5B1LF79"/>
<keyword evidence="10" id="KW-1185">Reference proteome</keyword>
<reference evidence="9 10" key="2">
    <citation type="submission" date="2019-09" db="EMBL/GenBank/DDBJ databases">
        <authorList>
            <person name="Jin C."/>
        </authorList>
    </citation>
    <scope>NUCLEOTIDE SEQUENCE [LARGE SCALE GENOMIC DNA]</scope>
    <source>
        <strain evidence="9 10">BN130099</strain>
    </source>
</reference>
<evidence type="ECO:0000256" key="5">
    <source>
        <dbReference type="PIRSR" id="PIRSR036492-1"/>
    </source>
</evidence>
<dbReference type="Proteomes" id="UP000325003">
    <property type="component" value="Unassembled WGS sequence"/>
</dbReference>
<dbReference type="SUPFAM" id="SSF53720">
    <property type="entry name" value="ALDH-like"/>
    <property type="match status" value="1"/>
</dbReference>
<gene>
    <name evidence="9" type="ORF">F0U44_12670</name>
</gene>
<dbReference type="PIRSF" id="PIRSF036492">
    <property type="entry name" value="ALDH"/>
    <property type="match status" value="1"/>
</dbReference>
<dbReference type="PANTHER" id="PTHR43570:SF16">
    <property type="entry name" value="ALDEHYDE DEHYDROGENASE TYPE III, ISOFORM Q"/>
    <property type="match status" value="1"/>
</dbReference>
<dbReference type="RefSeq" id="WP_149728627.1">
    <property type="nucleotide sequence ID" value="NZ_VUJV01000003.1"/>
</dbReference>
<dbReference type="Gene3D" id="3.40.309.10">
    <property type="entry name" value="Aldehyde Dehydrogenase, Chain A, domain 2"/>
    <property type="match status" value="1"/>
</dbReference>
<evidence type="ECO:0000256" key="7">
    <source>
        <dbReference type="RuleBase" id="RU003345"/>
    </source>
</evidence>
<feature type="active site" evidence="5 6">
    <location>
        <position position="211"/>
    </location>
</feature>
<proteinExistence type="inferred from homology"/>
<dbReference type="FunFam" id="3.40.309.10:FF:000003">
    <property type="entry name" value="Aldehyde dehydrogenase"/>
    <property type="match status" value="1"/>
</dbReference>
<dbReference type="GO" id="GO:0005737">
    <property type="term" value="C:cytoplasm"/>
    <property type="evidence" value="ECO:0007669"/>
    <property type="project" value="TreeGrafter"/>
</dbReference>
<dbReference type="PROSITE" id="PS00687">
    <property type="entry name" value="ALDEHYDE_DEHYDR_GLU"/>
    <property type="match status" value="1"/>
</dbReference>
<evidence type="ECO:0000256" key="4">
    <source>
        <dbReference type="PIRNR" id="PIRNR036492"/>
    </source>
</evidence>
<evidence type="ECO:0000256" key="1">
    <source>
        <dbReference type="ARBA" id="ARBA00009986"/>
    </source>
</evidence>
<dbReference type="PANTHER" id="PTHR43570">
    <property type="entry name" value="ALDEHYDE DEHYDROGENASE"/>
    <property type="match status" value="1"/>
</dbReference>
<dbReference type="GO" id="GO:0006081">
    <property type="term" value="P:aldehyde metabolic process"/>
    <property type="evidence" value="ECO:0007669"/>
    <property type="project" value="InterPro"/>
</dbReference>
<protein>
    <recommendedName>
        <fullName evidence="4">Aldehyde dehydrogenase</fullName>
    </recommendedName>
</protein>
<feature type="domain" description="Aldehyde dehydrogenase" evidence="8">
    <location>
        <begin position="4"/>
        <end position="428"/>
    </location>
</feature>
<evidence type="ECO:0000256" key="3">
    <source>
        <dbReference type="ARBA" id="ARBA00023027"/>
    </source>
</evidence>
<dbReference type="FunFam" id="3.40.605.10:FF:000004">
    <property type="entry name" value="Aldehyde dehydrogenase"/>
    <property type="match status" value="1"/>
</dbReference>
<evidence type="ECO:0000259" key="8">
    <source>
        <dbReference type="Pfam" id="PF00171"/>
    </source>
</evidence>
<dbReference type="GO" id="GO:0004029">
    <property type="term" value="F:aldehyde dehydrogenase (NAD+) activity"/>
    <property type="evidence" value="ECO:0007669"/>
    <property type="project" value="TreeGrafter"/>
</dbReference>
<evidence type="ECO:0000256" key="6">
    <source>
        <dbReference type="PROSITE-ProRule" id="PRU10007"/>
    </source>
</evidence>
<organism evidence="9 10">
    <name type="scientific">Nocardioides humilatus</name>
    <dbReference type="NCBI Taxonomy" id="2607660"/>
    <lineage>
        <taxon>Bacteria</taxon>
        <taxon>Bacillati</taxon>
        <taxon>Actinomycetota</taxon>
        <taxon>Actinomycetes</taxon>
        <taxon>Propionibacteriales</taxon>
        <taxon>Nocardioidaceae</taxon>
        <taxon>Nocardioides</taxon>
    </lineage>
</organism>
<dbReference type="InterPro" id="IPR012394">
    <property type="entry name" value="Aldehyde_DH_NAD(P)"/>
</dbReference>
<keyword evidence="2 4" id="KW-0560">Oxidoreductase</keyword>
<accession>A0A5B1LF79</accession>
<dbReference type="InterPro" id="IPR016162">
    <property type="entry name" value="Ald_DH_N"/>
</dbReference>
<dbReference type="InterPro" id="IPR016161">
    <property type="entry name" value="Ald_DH/histidinol_DH"/>
</dbReference>
<dbReference type="InterPro" id="IPR029510">
    <property type="entry name" value="Ald_DH_CS_GLU"/>
</dbReference>
<comment type="similarity">
    <text evidence="1 4 7">Belongs to the aldehyde dehydrogenase family.</text>
</comment>
<evidence type="ECO:0000313" key="9">
    <source>
        <dbReference type="EMBL" id="KAA1419293.1"/>
    </source>
</evidence>
<comment type="caution">
    <text evidence="9">The sequence shown here is derived from an EMBL/GenBank/DDBJ whole genome shotgun (WGS) entry which is preliminary data.</text>
</comment>
<evidence type="ECO:0000313" key="10">
    <source>
        <dbReference type="Proteomes" id="UP000325003"/>
    </source>
</evidence>